<dbReference type="NCBIfam" id="TIGR00528">
    <property type="entry name" value="gcvT"/>
    <property type="match status" value="1"/>
</dbReference>
<feature type="domain" description="GINS subunit" evidence="21">
    <location>
        <begin position="612"/>
        <end position="675"/>
    </location>
</feature>
<evidence type="ECO:0000256" key="15">
    <source>
        <dbReference type="ARBA" id="ARBA00023242"/>
    </source>
</evidence>
<dbReference type="GO" id="GO:0008483">
    <property type="term" value="F:transaminase activity"/>
    <property type="evidence" value="ECO:0007669"/>
    <property type="project" value="UniProtKB-KW"/>
</dbReference>
<dbReference type="Pfam" id="PF05916">
    <property type="entry name" value="Sld5"/>
    <property type="match status" value="1"/>
</dbReference>
<comment type="caution">
    <text evidence="24">The sequence shown here is derived from an EMBL/GenBank/DDBJ whole genome shotgun (WGS) entry which is preliminary data.</text>
</comment>
<keyword evidence="13" id="KW-0496">Mitochondrion</keyword>
<evidence type="ECO:0000313" key="25">
    <source>
        <dbReference type="Proteomes" id="UP000242875"/>
    </source>
</evidence>
<evidence type="ECO:0000256" key="12">
    <source>
        <dbReference type="ARBA" id="ARBA00022989"/>
    </source>
</evidence>
<feature type="domain" description="DNA replication complex GINS protein SLD5 C-terminal" evidence="23">
    <location>
        <begin position="705"/>
        <end position="761"/>
    </location>
</feature>
<keyword evidence="11" id="KW-0809">Transit peptide</keyword>
<evidence type="ECO:0000256" key="11">
    <source>
        <dbReference type="ARBA" id="ARBA00022946"/>
    </source>
</evidence>
<dbReference type="SUPFAM" id="SSF103506">
    <property type="entry name" value="Mitochondrial carrier"/>
    <property type="match status" value="1"/>
</dbReference>
<dbReference type="GO" id="GO:0005739">
    <property type="term" value="C:mitochondrion"/>
    <property type="evidence" value="ECO:0007669"/>
    <property type="project" value="UniProtKB-SubCell"/>
</dbReference>
<dbReference type="Gene3D" id="3.30.1360.120">
    <property type="entry name" value="Probable tRNA modification gtpase trme, domain 1"/>
    <property type="match status" value="1"/>
</dbReference>
<feature type="transmembrane region" description="Helical" evidence="19">
    <location>
        <begin position="356"/>
        <end position="377"/>
    </location>
</feature>
<keyword evidence="10" id="KW-0235">DNA replication</keyword>
<dbReference type="SUPFAM" id="SSF158573">
    <property type="entry name" value="GINS helical bundle-like"/>
    <property type="match status" value="1"/>
</dbReference>
<comment type="similarity">
    <text evidence="4">Belongs to the GcvT family.</text>
</comment>
<evidence type="ECO:0000256" key="5">
    <source>
        <dbReference type="ARBA" id="ARBA00011690"/>
    </source>
</evidence>
<comment type="subunit">
    <text evidence="5">The glycine cleavage system is composed of four proteins: P, T, L and H.</text>
</comment>
<evidence type="ECO:0000259" key="21">
    <source>
        <dbReference type="Pfam" id="PF05916"/>
    </source>
</evidence>
<dbReference type="InterPro" id="IPR027266">
    <property type="entry name" value="TrmE/GcvT-like"/>
</dbReference>
<dbReference type="InterPro" id="IPR038749">
    <property type="entry name" value="Sld5_GINS_A"/>
</dbReference>
<dbReference type="GO" id="GO:0006260">
    <property type="term" value="P:DNA replication"/>
    <property type="evidence" value="ECO:0007669"/>
    <property type="project" value="UniProtKB-KW"/>
</dbReference>
<dbReference type="Gene3D" id="3.30.70.1400">
    <property type="entry name" value="Aminomethyltransferase beta-barrel domains"/>
    <property type="match status" value="1"/>
</dbReference>
<evidence type="ECO:0000256" key="2">
    <source>
        <dbReference type="ARBA" id="ARBA00004141"/>
    </source>
</evidence>
<evidence type="ECO:0000256" key="17">
    <source>
        <dbReference type="ARBA" id="ARBA00047665"/>
    </source>
</evidence>
<dbReference type="Pfam" id="PF08669">
    <property type="entry name" value="GCV_T_C"/>
    <property type="match status" value="1"/>
</dbReference>
<dbReference type="InterPro" id="IPR006222">
    <property type="entry name" value="GCVT_N"/>
</dbReference>
<accession>A0A261Y148</accession>
<dbReference type="Gene3D" id="4.10.1250.10">
    <property type="entry name" value="Aminomethyltransferase fragment"/>
    <property type="match status" value="1"/>
</dbReference>
<keyword evidence="7" id="KW-0032">Aminotransferase</keyword>
<dbReference type="SUPFAM" id="SSF103025">
    <property type="entry name" value="Folate-binding domain"/>
    <property type="match status" value="1"/>
</dbReference>
<evidence type="ECO:0000313" key="24">
    <source>
        <dbReference type="EMBL" id="OZJ04224.1"/>
    </source>
</evidence>
<dbReference type="Pfam" id="PF16922">
    <property type="entry name" value="SLD5_C"/>
    <property type="match status" value="1"/>
</dbReference>
<dbReference type="Pfam" id="PF00153">
    <property type="entry name" value="Mito_carr"/>
    <property type="match status" value="2"/>
</dbReference>
<dbReference type="InterPro" id="IPR018108">
    <property type="entry name" value="MCP_transmembrane"/>
</dbReference>
<dbReference type="EMBL" id="MVBO01000049">
    <property type="protein sequence ID" value="OZJ04224.1"/>
    <property type="molecule type" value="Genomic_DNA"/>
</dbReference>
<evidence type="ECO:0000256" key="14">
    <source>
        <dbReference type="ARBA" id="ARBA00023136"/>
    </source>
</evidence>
<dbReference type="PANTHER" id="PTHR43757">
    <property type="entry name" value="AMINOMETHYLTRANSFERASE"/>
    <property type="match status" value="1"/>
</dbReference>
<evidence type="ECO:0000256" key="16">
    <source>
        <dbReference type="ARBA" id="ARBA00031395"/>
    </source>
</evidence>
<sequence>MNHATRAAAACRSFGLASRISARGYASSVSEQALSALIIDTYIAFQRVTGQDRHKFYEILTVADLQNMPVGQGTLSVFTNENGGIIDDTILMQQEDSLYIVSNAACAEKDLAHIRKHLKAFQDKGGDVDVKVIDDHSLIAIQGPKAMQALERIAGEKLTNMNFMTGRLMTIRGVPVHVARSGYTGEDGFELSIPSGDVIQLTESLLQDKDVQLAGLGPRDSLRLEAGLCLYGNDLDDTTTPVEAGLTWTIAKSRRETGGFLGAEHILPQIKGGVSRRRVGLFVEGAPAREGAEILDMNGNTVGKVTSGGPSPCLKKNIAMGYVKNGLHKSNTDLQVKSISSLSKMSIVGTALSKFVISRELVCSVGVASTNFTYFYFYSSLRKRSNPSGKTLSTAGELALGAAAGALATIFTIPVSVITTLQQTLPPTERQSLWGTGCSIVKEDGPQGLWRGLQPSLVLCVNPAITYGSFEKIKELTLKTLKRTTLTPLLAFYVGAFAKTLATIVTYPYIMAKVRMQYKPPKELRERTPEYKGALDVLARTLKNDGILGWYKENDVELNEDVQTITEAWVNERMAPEILPYHFEAIENLIETLDFQAENVSHGLTQSVESKFVSMLYQTEMERIKFVIRSYLRTRLYKIEKFAVYFLSTPEYKSRLSPAEIEYAEKYKALLEHHFHTTFLQQLPVKQQSLNDESENPAASMIPKPDLDAAVFARVIEDIGEFQLESGSTQGEYLEMRQGDIYFLRYMDIKTLLETKRIKLL</sequence>
<feature type="transmembrane region" description="Helical" evidence="19">
    <location>
        <begin position="398"/>
        <end position="418"/>
    </location>
</feature>
<dbReference type="InterPro" id="IPR013977">
    <property type="entry name" value="GcvT_C"/>
</dbReference>
<dbReference type="GO" id="GO:0005634">
    <property type="term" value="C:nucleus"/>
    <property type="evidence" value="ECO:0007669"/>
    <property type="project" value="UniProtKB-SubCell"/>
</dbReference>
<evidence type="ECO:0000256" key="9">
    <source>
        <dbReference type="ARBA" id="ARBA00022692"/>
    </source>
</evidence>
<dbReference type="FunFam" id="3.30.70.1400:FF:000001">
    <property type="entry name" value="Aminomethyltransferase"/>
    <property type="match status" value="1"/>
</dbReference>
<dbReference type="GO" id="GO:0016020">
    <property type="term" value="C:membrane"/>
    <property type="evidence" value="ECO:0007669"/>
    <property type="project" value="UniProtKB-SubCell"/>
</dbReference>
<dbReference type="SUPFAM" id="SSF101790">
    <property type="entry name" value="Aminomethyltransferase beta-barrel domain"/>
    <property type="match status" value="1"/>
</dbReference>
<keyword evidence="12 19" id="KW-1133">Transmembrane helix</keyword>
<keyword evidence="14 18" id="KW-0472">Membrane</keyword>
<dbReference type="AlphaFoldDB" id="A0A261Y148"/>
<dbReference type="InterPro" id="IPR029043">
    <property type="entry name" value="GcvT/YgfZ_C"/>
</dbReference>
<dbReference type="Gene3D" id="2.40.30.110">
    <property type="entry name" value="Aminomethyltransferase beta-barrel domains"/>
    <property type="match status" value="1"/>
</dbReference>
<evidence type="ECO:0000256" key="18">
    <source>
        <dbReference type="PROSITE-ProRule" id="PRU00282"/>
    </source>
</evidence>
<evidence type="ECO:0000259" key="22">
    <source>
        <dbReference type="Pfam" id="PF08669"/>
    </source>
</evidence>
<keyword evidence="8" id="KW-0808">Transferase</keyword>
<evidence type="ECO:0000256" key="3">
    <source>
        <dbReference type="ARBA" id="ARBA00004173"/>
    </source>
</evidence>
<dbReference type="Pfam" id="PF01571">
    <property type="entry name" value="GCV_T"/>
    <property type="match status" value="1"/>
</dbReference>
<dbReference type="CDD" id="cd11711">
    <property type="entry name" value="GINS_A_Sld5"/>
    <property type="match status" value="1"/>
</dbReference>
<dbReference type="Gene3D" id="1.50.40.10">
    <property type="entry name" value="Mitochondrial carrier domain"/>
    <property type="match status" value="1"/>
</dbReference>
<dbReference type="InterPro" id="IPR021151">
    <property type="entry name" value="GINS_A"/>
</dbReference>
<evidence type="ECO:0000256" key="6">
    <source>
        <dbReference type="ARBA" id="ARBA00012616"/>
    </source>
</evidence>
<dbReference type="Proteomes" id="UP000242875">
    <property type="component" value="Unassembled WGS sequence"/>
</dbReference>
<evidence type="ECO:0000256" key="7">
    <source>
        <dbReference type="ARBA" id="ARBA00022576"/>
    </source>
</evidence>
<dbReference type="EC" id="2.1.2.10" evidence="6"/>
<keyword evidence="25" id="KW-1185">Reference proteome</keyword>
<keyword evidence="9 18" id="KW-0812">Transmembrane</keyword>
<reference evidence="24 25" key="1">
    <citation type="journal article" date="2017" name="Mycologia">
        <title>Bifiguratus adelaidae, gen. et sp. nov., a new member of Mucoromycotina in endophytic and soil-dwelling habitats.</title>
        <authorList>
            <person name="Torres-Cruz T.J."/>
            <person name="Billingsley Tobias T.L."/>
            <person name="Almatruk M."/>
            <person name="Hesse C."/>
            <person name="Kuske C.R."/>
            <person name="Desiro A."/>
            <person name="Benucci G.M."/>
            <person name="Bonito G."/>
            <person name="Stajich J.E."/>
            <person name="Dunlap C."/>
            <person name="Arnold A.E."/>
            <person name="Porras-Alfaro A."/>
        </authorList>
    </citation>
    <scope>NUCLEOTIDE SEQUENCE [LARGE SCALE GENOMIC DNA]</scope>
    <source>
        <strain evidence="24 25">AZ0501</strain>
    </source>
</reference>
<evidence type="ECO:0000256" key="8">
    <source>
        <dbReference type="ARBA" id="ARBA00022679"/>
    </source>
</evidence>
<dbReference type="GO" id="GO:0005960">
    <property type="term" value="C:glycine cleavage complex"/>
    <property type="evidence" value="ECO:0007669"/>
    <property type="project" value="InterPro"/>
</dbReference>
<dbReference type="SUPFAM" id="SSF160059">
    <property type="entry name" value="PriA/YqbF domain"/>
    <property type="match status" value="1"/>
</dbReference>
<dbReference type="FunFam" id="2.40.30.110:FF:000002">
    <property type="entry name" value="Aminomethyltransferase"/>
    <property type="match status" value="1"/>
</dbReference>
<dbReference type="InterPro" id="IPR023395">
    <property type="entry name" value="MCP_dom_sf"/>
</dbReference>
<evidence type="ECO:0000256" key="19">
    <source>
        <dbReference type="SAM" id="Phobius"/>
    </source>
</evidence>
<dbReference type="InterPro" id="IPR006223">
    <property type="entry name" value="GcvT"/>
</dbReference>
<evidence type="ECO:0000256" key="13">
    <source>
        <dbReference type="ARBA" id="ARBA00023128"/>
    </source>
</evidence>
<evidence type="ECO:0000256" key="1">
    <source>
        <dbReference type="ARBA" id="ARBA00004123"/>
    </source>
</evidence>
<comment type="catalytic activity">
    <reaction evidence="17">
        <text>N(6)-[(R)-S(8)-aminomethyldihydrolipoyl]-L-lysyl-[protein] + (6S)-5,6,7,8-tetrahydrofolate = N(6)-[(R)-dihydrolipoyl]-L-lysyl-[protein] + (6R)-5,10-methylene-5,6,7,8-tetrahydrofolate + NH4(+)</text>
        <dbReference type="Rhea" id="RHEA:16945"/>
        <dbReference type="Rhea" id="RHEA-COMP:10475"/>
        <dbReference type="Rhea" id="RHEA-COMP:10492"/>
        <dbReference type="ChEBI" id="CHEBI:15636"/>
        <dbReference type="ChEBI" id="CHEBI:28938"/>
        <dbReference type="ChEBI" id="CHEBI:57453"/>
        <dbReference type="ChEBI" id="CHEBI:83100"/>
        <dbReference type="ChEBI" id="CHEBI:83143"/>
        <dbReference type="EC" id="2.1.2.10"/>
    </reaction>
</comment>
<protein>
    <recommendedName>
        <fullName evidence="6">aminomethyltransferase</fullName>
        <ecNumber evidence="6">2.1.2.10</ecNumber>
    </recommendedName>
    <alternativeName>
        <fullName evidence="16">Glycine cleavage system T protein</fullName>
    </alternativeName>
</protein>
<feature type="domain" description="Aminomethyltransferase C-terminal" evidence="22">
    <location>
        <begin position="276"/>
        <end position="348"/>
    </location>
</feature>
<dbReference type="PANTHER" id="PTHR43757:SF2">
    <property type="entry name" value="AMINOMETHYLTRANSFERASE, MITOCHONDRIAL"/>
    <property type="match status" value="1"/>
</dbReference>
<dbReference type="Gene3D" id="1.20.58.1030">
    <property type="match status" value="1"/>
</dbReference>
<dbReference type="InterPro" id="IPR036224">
    <property type="entry name" value="GINS_bundle-like_dom_sf"/>
</dbReference>
<dbReference type="OrthoDB" id="10263536at2759"/>
<name>A0A261Y148_9FUNG</name>
<evidence type="ECO:0000256" key="10">
    <source>
        <dbReference type="ARBA" id="ARBA00022705"/>
    </source>
</evidence>
<evidence type="ECO:0000259" key="23">
    <source>
        <dbReference type="Pfam" id="PF16922"/>
    </source>
</evidence>
<dbReference type="GO" id="GO:0004047">
    <property type="term" value="F:aminomethyltransferase activity"/>
    <property type="evidence" value="ECO:0007669"/>
    <property type="project" value="UniProtKB-EC"/>
</dbReference>
<dbReference type="GO" id="GO:0006546">
    <property type="term" value="P:glycine catabolic process"/>
    <property type="evidence" value="ECO:0007669"/>
    <property type="project" value="InterPro"/>
</dbReference>
<dbReference type="CDD" id="cd21692">
    <property type="entry name" value="GINS_B_Sld5"/>
    <property type="match status" value="1"/>
</dbReference>
<keyword evidence="15" id="KW-0539">Nucleus</keyword>
<organism evidence="24 25">
    <name type="scientific">Bifiguratus adelaidae</name>
    <dbReference type="NCBI Taxonomy" id="1938954"/>
    <lineage>
        <taxon>Eukaryota</taxon>
        <taxon>Fungi</taxon>
        <taxon>Fungi incertae sedis</taxon>
        <taxon>Mucoromycota</taxon>
        <taxon>Mucoromycotina</taxon>
        <taxon>Endogonomycetes</taxon>
        <taxon>Endogonales</taxon>
        <taxon>Endogonales incertae sedis</taxon>
        <taxon>Bifiguratus</taxon>
    </lineage>
</organism>
<feature type="repeat" description="Solcar" evidence="18">
    <location>
        <begin position="392"/>
        <end position="476"/>
    </location>
</feature>
<proteinExistence type="inferred from homology"/>
<feature type="repeat" description="Solcar" evidence="18">
    <location>
        <begin position="486"/>
        <end position="578"/>
    </location>
</feature>
<dbReference type="PROSITE" id="PS50920">
    <property type="entry name" value="SOLCAR"/>
    <property type="match status" value="2"/>
</dbReference>
<evidence type="ECO:0000259" key="20">
    <source>
        <dbReference type="Pfam" id="PF01571"/>
    </source>
</evidence>
<dbReference type="InterPro" id="IPR028896">
    <property type="entry name" value="GcvT/YgfZ/DmdA"/>
</dbReference>
<dbReference type="FunFam" id="4.10.1250.10:FF:000002">
    <property type="entry name" value="Aminomethyltransferase"/>
    <property type="match status" value="1"/>
</dbReference>
<gene>
    <name evidence="24" type="ORF">BZG36_02965</name>
</gene>
<evidence type="ECO:0000256" key="4">
    <source>
        <dbReference type="ARBA" id="ARBA00008609"/>
    </source>
</evidence>
<comment type="subcellular location">
    <subcellularLocation>
        <location evidence="2">Membrane</location>
        <topology evidence="2">Multi-pass membrane protein</topology>
    </subcellularLocation>
    <subcellularLocation>
        <location evidence="3">Mitochondrion</location>
    </subcellularLocation>
    <subcellularLocation>
        <location evidence="1">Nucleus</location>
    </subcellularLocation>
</comment>
<feature type="domain" description="GCVT N-terminal" evidence="20">
    <location>
        <begin position="47"/>
        <end position="252"/>
    </location>
</feature>
<dbReference type="InterPro" id="IPR031633">
    <property type="entry name" value="SLD5_C"/>
</dbReference>
<feature type="transmembrane region" description="Helical" evidence="19">
    <location>
        <begin position="490"/>
        <end position="510"/>
    </location>
</feature>